<gene>
    <name evidence="6" type="ordered locus">Sta7437_1854</name>
</gene>
<keyword evidence="7" id="KW-1185">Reference proteome</keyword>
<sequence length="441" mass="49381">MRKKLFAFSNKLSSPNLRKILSNISWLLIERILRMGVGFFVLAWIARYLGTAQFGLLNYGIAFVDLFGNLADLGLNQIIIRDLVSEPERKNEILGTAFILRTLAGVGTFLLSLIAIFVLRPEDQLSQILVLILALRLVFQPIDVVDQLFQSQVQAKYGVWARNTSFLIISVVRVILLETQASLIAFAWTFLIESLIANIFIAIAYQKTTGKIINWRSKLLRAKQMMRVSWPLILSSLAIVVYLRIDQVMLGQLASNQEVGIYSAAVKLSEVWPFMVLAIVKSFSPAIISAKQVSEELYYQKIQKLANLLTLIVYAIAIPMTFLSHFLVVFVFGSEYAAAGTVLSIHIWASVFGFLGYIKEVWIATEELTKFALAASVLGAILNIILNWWLIPIYGAVGAAIATVISYGFADYIMCFLYPPARPMGRVMTKAMTLNGLFKNR</sequence>
<dbReference type="HOGENOM" id="CLU_022017_6_3_3"/>
<feature type="transmembrane region" description="Helical" evidence="5">
    <location>
        <begin position="157"/>
        <end position="177"/>
    </location>
</feature>
<dbReference type="CDD" id="cd13128">
    <property type="entry name" value="MATE_Wzx_like"/>
    <property type="match status" value="1"/>
</dbReference>
<feature type="transmembrane region" description="Helical" evidence="5">
    <location>
        <begin position="271"/>
        <end position="290"/>
    </location>
</feature>
<reference evidence="7" key="1">
    <citation type="journal article" date="2013" name="Proc. Natl. Acad. Sci. U.S.A.">
        <title>Improving the coverage of the cyanobacterial phylum using diversity-driven genome sequencing.</title>
        <authorList>
            <person name="Shih P.M."/>
            <person name="Wu D."/>
            <person name="Latifi A."/>
            <person name="Axen S.D."/>
            <person name="Fewer D.P."/>
            <person name="Talla E."/>
            <person name="Calteau A."/>
            <person name="Cai F."/>
            <person name="Tandeau de Marsac N."/>
            <person name="Rippka R."/>
            <person name="Herdman M."/>
            <person name="Sivonen K."/>
            <person name="Coursin T."/>
            <person name="Laurent T."/>
            <person name="Goodwin L."/>
            <person name="Nolan M."/>
            <person name="Davenport K.W."/>
            <person name="Han C.S."/>
            <person name="Rubin E.M."/>
            <person name="Eisen J.A."/>
            <person name="Woyke T."/>
            <person name="Gugger M."/>
            <person name="Kerfeld C.A."/>
        </authorList>
    </citation>
    <scope>NUCLEOTIDE SEQUENCE [LARGE SCALE GENOMIC DNA]</scope>
    <source>
        <strain evidence="7">ATCC 29371 / PCC 7437</strain>
    </source>
</reference>
<organism evidence="6 7">
    <name type="scientific">Stanieria cyanosphaera (strain ATCC 29371 / PCC 7437)</name>
    <dbReference type="NCBI Taxonomy" id="111780"/>
    <lineage>
        <taxon>Bacteria</taxon>
        <taxon>Bacillati</taxon>
        <taxon>Cyanobacteriota</taxon>
        <taxon>Cyanophyceae</taxon>
        <taxon>Pleurocapsales</taxon>
        <taxon>Dermocarpellaceae</taxon>
        <taxon>Stanieria</taxon>
    </lineage>
</organism>
<keyword evidence="2 5" id="KW-0812">Transmembrane</keyword>
<feature type="transmembrane region" description="Helical" evidence="5">
    <location>
        <begin position="226"/>
        <end position="245"/>
    </location>
</feature>
<dbReference type="STRING" id="111780.Sta7437_1854"/>
<evidence type="ECO:0000256" key="1">
    <source>
        <dbReference type="ARBA" id="ARBA00004141"/>
    </source>
</evidence>
<protein>
    <submittedName>
        <fullName evidence="6">Polysaccharide biosynthesis protein</fullName>
    </submittedName>
</protein>
<evidence type="ECO:0000256" key="2">
    <source>
        <dbReference type="ARBA" id="ARBA00022692"/>
    </source>
</evidence>
<evidence type="ECO:0000256" key="5">
    <source>
        <dbReference type="SAM" id="Phobius"/>
    </source>
</evidence>
<dbReference type="OrthoDB" id="5240734at2"/>
<feature type="transmembrane region" description="Helical" evidence="5">
    <location>
        <begin position="183"/>
        <end position="205"/>
    </location>
</feature>
<keyword evidence="4 5" id="KW-0472">Membrane</keyword>
<dbReference type="RefSeq" id="WP_015193081.1">
    <property type="nucleotide sequence ID" value="NC_019748.1"/>
</dbReference>
<feature type="transmembrane region" description="Helical" evidence="5">
    <location>
        <begin position="311"/>
        <end position="332"/>
    </location>
</feature>
<evidence type="ECO:0000256" key="3">
    <source>
        <dbReference type="ARBA" id="ARBA00022989"/>
    </source>
</evidence>
<dbReference type="PANTHER" id="PTHR43424">
    <property type="entry name" value="LOCUS PUTATIVE PROTEIN 1-RELATED"/>
    <property type="match status" value="1"/>
</dbReference>
<dbReference type="Proteomes" id="UP000010473">
    <property type="component" value="Chromosome"/>
</dbReference>
<dbReference type="EMBL" id="CP003653">
    <property type="protein sequence ID" value="AFZ35410.1"/>
    <property type="molecule type" value="Genomic_DNA"/>
</dbReference>
<feature type="transmembrane region" description="Helical" evidence="5">
    <location>
        <begin position="96"/>
        <end position="119"/>
    </location>
</feature>
<accession>K9XS28</accession>
<keyword evidence="3 5" id="KW-1133">Transmembrane helix</keyword>
<dbReference type="PATRIC" id="fig|111780.3.peg.1939"/>
<dbReference type="KEGG" id="scs:Sta7437_1854"/>
<feature type="transmembrane region" description="Helical" evidence="5">
    <location>
        <begin position="338"/>
        <end position="358"/>
    </location>
</feature>
<proteinExistence type="predicted"/>
<comment type="subcellular location">
    <subcellularLocation>
        <location evidence="1">Membrane</location>
        <topology evidence="1">Multi-pass membrane protein</topology>
    </subcellularLocation>
</comment>
<evidence type="ECO:0000256" key="4">
    <source>
        <dbReference type="ARBA" id="ARBA00023136"/>
    </source>
</evidence>
<dbReference type="AlphaFoldDB" id="K9XS28"/>
<evidence type="ECO:0000313" key="6">
    <source>
        <dbReference type="EMBL" id="AFZ35410.1"/>
    </source>
</evidence>
<name>K9XS28_STAC7</name>
<dbReference type="PANTHER" id="PTHR43424:SF1">
    <property type="entry name" value="LOCUS PUTATIVE PROTEIN 1-RELATED"/>
    <property type="match status" value="1"/>
</dbReference>
<feature type="transmembrane region" description="Helical" evidence="5">
    <location>
        <begin position="397"/>
        <end position="418"/>
    </location>
</feature>
<dbReference type="InterPro" id="IPR052556">
    <property type="entry name" value="PolySynth_Transporter"/>
</dbReference>
<dbReference type="GO" id="GO:0016020">
    <property type="term" value="C:membrane"/>
    <property type="evidence" value="ECO:0007669"/>
    <property type="project" value="UniProtKB-SubCell"/>
</dbReference>
<feature type="transmembrane region" description="Helical" evidence="5">
    <location>
        <begin position="370"/>
        <end position="391"/>
    </location>
</feature>
<dbReference type="Pfam" id="PF01943">
    <property type="entry name" value="Polysacc_synt"/>
    <property type="match status" value="1"/>
</dbReference>
<dbReference type="InterPro" id="IPR002797">
    <property type="entry name" value="Polysacc_synth"/>
</dbReference>
<dbReference type="eggNOG" id="COG2244">
    <property type="taxonomic scope" value="Bacteria"/>
</dbReference>
<evidence type="ECO:0000313" key="7">
    <source>
        <dbReference type="Proteomes" id="UP000010473"/>
    </source>
</evidence>